<dbReference type="SUPFAM" id="SSF56801">
    <property type="entry name" value="Acetyl-CoA synthetase-like"/>
    <property type="match status" value="1"/>
</dbReference>
<organism evidence="2 3">
    <name type="scientific">Brevundimonas nasdae</name>
    <dbReference type="NCBI Taxonomy" id="172043"/>
    <lineage>
        <taxon>Bacteria</taxon>
        <taxon>Pseudomonadati</taxon>
        <taxon>Pseudomonadota</taxon>
        <taxon>Alphaproteobacteria</taxon>
        <taxon>Caulobacterales</taxon>
        <taxon>Caulobacteraceae</taxon>
        <taxon>Brevundimonas</taxon>
    </lineage>
</organism>
<accession>A0A0B4CNM7</accession>
<dbReference type="Gene3D" id="3.30.300.30">
    <property type="match status" value="1"/>
</dbReference>
<gene>
    <name evidence="2" type="ORF">RM53_09015</name>
</gene>
<dbReference type="InterPro" id="IPR045851">
    <property type="entry name" value="AMP-bd_C_sf"/>
</dbReference>
<dbReference type="Gene3D" id="3.40.50.12780">
    <property type="entry name" value="N-terminal domain of ligase-like"/>
    <property type="match status" value="1"/>
</dbReference>
<dbReference type="InterPro" id="IPR009081">
    <property type="entry name" value="PP-bd_ACP"/>
</dbReference>
<reference evidence="2 3" key="1">
    <citation type="submission" date="2014-12" db="EMBL/GenBank/DDBJ databases">
        <title>Genome sequencing of Brevundimonas nasdae TPW30.</title>
        <authorList>
            <person name="Tan P.W."/>
            <person name="Chan K.-G."/>
        </authorList>
    </citation>
    <scope>NUCLEOTIDE SEQUENCE [LARGE SCALE GENOMIC DNA]</scope>
    <source>
        <strain evidence="2 3">TPW30</strain>
    </source>
</reference>
<dbReference type="GO" id="GO:0031177">
    <property type="term" value="F:phosphopantetheine binding"/>
    <property type="evidence" value="ECO:0007669"/>
    <property type="project" value="TreeGrafter"/>
</dbReference>
<dbReference type="InterPro" id="IPR042099">
    <property type="entry name" value="ANL_N_sf"/>
</dbReference>
<dbReference type="Pfam" id="PF00501">
    <property type="entry name" value="AMP-binding"/>
    <property type="match status" value="1"/>
</dbReference>
<dbReference type="GO" id="GO:0043041">
    <property type="term" value="P:amino acid activation for nonribosomal peptide biosynthetic process"/>
    <property type="evidence" value="ECO:0007669"/>
    <property type="project" value="TreeGrafter"/>
</dbReference>
<dbReference type="Pfam" id="PF13193">
    <property type="entry name" value="AMP-binding_C"/>
    <property type="match status" value="1"/>
</dbReference>
<dbReference type="Pfam" id="PF00975">
    <property type="entry name" value="Thioesterase"/>
    <property type="match status" value="1"/>
</dbReference>
<feature type="domain" description="Thioesterase TesA-like" evidence="1">
    <location>
        <begin position="612"/>
        <end position="857"/>
    </location>
</feature>
<dbReference type="GO" id="GO:0044550">
    <property type="term" value="P:secondary metabolite biosynthetic process"/>
    <property type="evidence" value="ECO:0007669"/>
    <property type="project" value="TreeGrafter"/>
</dbReference>
<dbReference type="InterPro" id="IPR029058">
    <property type="entry name" value="AB_hydrolase_fold"/>
</dbReference>
<dbReference type="Pfam" id="PF00550">
    <property type="entry name" value="PP-binding"/>
    <property type="match status" value="1"/>
</dbReference>
<dbReference type="SMART" id="SM00824">
    <property type="entry name" value="PKS_TE"/>
    <property type="match status" value="1"/>
</dbReference>
<sequence>MGALPVGRAWSAGDIIRLFEIQVEAQPDAVAVIDGQVALTYRGLRNAAAALAVELAASPEDTRPVAAVMSGTVHYAVALLASIGAGRPLVPVDMGHPLERRRAILQEAQASTLLINPDLPIEDELAQGHHPIPVATEGASEAAWPEIGGDPTIGIAFTSGSMGRPKGLAYRQSAILGMVAEHVTALGIGSDDVILSLASLGAGGNQDILSAILTGARVRLLDLKTVGIGETLRVMGKEGTTLLSMIPLVLRTLMSQPNAAWAFAKTRAVSTGGDRLFGKDVDLFRAVLPPDALIRTTQGATETGVVFQWIVPRQRTFEPDAPVPSGYVGPSHAVALSGSETGGDVEDGQPGELMVSGATMAAGAWQGGRLTPGPFVSESDPAHRRVYDSGDIMRRRSDGLFEFVGRRDRQIKMRGLRGDPGEVEAALRRMPDVKDVAVIPRYQDSEAVFVAYVVPIDLYAPPMAAELRNSLTTEVPAHMVPSEIRYLPDLPRLPNYKTNFAALHALDGASQPESSISPEPSPGSIDPMIDGAVRRAWTDILGSQAGAKAFDQAGGDSLKLLQLSLHLEQSLDCRLPLDLFDLEVSPDLLSRRLTDFRSHHQRHARAGLPLVVLCPGMGGDEPRLAAFRRALRHRARFLVIEYPGLETPARRLGQLDALVDDALAQVARATPDTRFRLAGYSAGGVVAFEMARRLRSDTGAAPDLSLIDLAAVRSRTPTSGYKGVTFAEVMSPMRRGHLGGFGSRASNWAFFRLLDLRAFAVLRLLILAKSRTIGAHSVTFVRKVLLEYMRGPAILGWRPSRYDGPVTLYRAETQREPDAAPDLGWAPFCADLVVVDCPGDHLSMLSSPNVEVVADRFGRAFSSSRTDPDRTQSATAVS</sequence>
<dbReference type="InterPro" id="IPR025110">
    <property type="entry name" value="AMP-bd_C"/>
</dbReference>
<proteinExistence type="predicted"/>
<dbReference type="SUPFAM" id="SSF53474">
    <property type="entry name" value="alpha/beta-Hydrolases"/>
    <property type="match status" value="1"/>
</dbReference>
<protein>
    <recommendedName>
        <fullName evidence="1">Thioesterase TesA-like domain-containing protein</fullName>
    </recommendedName>
</protein>
<evidence type="ECO:0000313" key="3">
    <source>
        <dbReference type="Proteomes" id="UP000031166"/>
    </source>
</evidence>
<dbReference type="SUPFAM" id="SSF47336">
    <property type="entry name" value="ACP-like"/>
    <property type="match status" value="1"/>
</dbReference>
<dbReference type="EMBL" id="JWSY01000013">
    <property type="protein sequence ID" value="KIC58082.1"/>
    <property type="molecule type" value="Genomic_DNA"/>
</dbReference>
<dbReference type="PANTHER" id="PTHR45527:SF1">
    <property type="entry name" value="FATTY ACID SYNTHASE"/>
    <property type="match status" value="1"/>
</dbReference>
<dbReference type="InterPro" id="IPR000873">
    <property type="entry name" value="AMP-dep_synth/lig_dom"/>
</dbReference>
<dbReference type="Proteomes" id="UP000031166">
    <property type="component" value="Unassembled WGS sequence"/>
</dbReference>
<dbReference type="InterPro" id="IPR001031">
    <property type="entry name" value="Thioesterase"/>
</dbReference>
<dbReference type="Gene3D" id="3.40.50.1820">
    <property type="entry name" value="alpha/beta hydrolase"/>
    <property type="match status" value="1"/>
</dbReference>
<evidence type="ECO:0000259" key="1">
    <source>
        <dbReference type="SMART" id="SM00824"/>
    </source>
</evidence>
<dbReference type="InterPro" id="IPR036736">
    <property type="entry name" value="ACP-like_sf"/>
</dbReference>
<dbReference type="GO" id="GO:0005737">
    <property type="term" value="C:cytoplasm"/>
    <property type="evidence" value="ECO:0007669"/>
    <property type="project" value="TreeGrafter"/>
</dbReference>
<comment type="caution">
    <text evidence="2">The sequence shown here is derived from an EMBL/GenBank/DDBJ whole genome shotgun (WGS) entry which is preliminary data.</text>
</comment>
<name>A0A0B4CNM7_9CAUL</name>
<dbReference type="STRING" id="172043.RM53_09015"/>
<dbReference type="AlphaFoldDB" id="A0A0B4CNM7"/>
<dbReference type="PANTHER" id="PTHR45527">
    <property type="entry name" value="NONRIBOSOMAL PEPTIDE SYNTHETASE"/>
    <property type="match status" value="1"/>
</dbReference>
<evidence type="ECO:0000313" key="2">
    <source>
        <dbReference type="EMBL" id="KIC58082.1"/>
    </source>
</evidence>
<dbReference type="InterPro" id="IPR020802">
    <property type="entry name" value="TesA-like"/>
</dbReference>